<comment type="caution">
    <text evidence="1">The sequence shown here is derived from an EMBL/GenBank/DDBJ whole genome shotgun (WGS) entry which is preliminary data.</text>
</comment>
<sequence length="324" mass="35629">MAFCTQPILGQTSISAFNFIDNPAQAKLAALGGVNITAGKDPLMFLSNPALLDSTVLHTPAFHYLNFPGGVQAATVGYTFEGLFRGVWGVGLQYMDYGRFEGFDPIGMPIGEFGASEFALVLGYSEGTEVFRYGANLKLLGSVLESYQAYALVFDFGVNYYHPDLDLVLGINARNIGFGLSTYLNNQSLQMPSDLRLGGSFKPEHAPFRFHLSLRNLQGREVDFYMTNPSRNRMDIGVADKLFRRAVFGVEILPSEHLSLRLGYNHLIRKEFETAAGAGAGGFSGGFAFKVKKFELSYARMFYNIPGGSNVFGVSTAINEWRTF</sequence>
<protein>
    <recommendedName>
        <fullName evidence="3">Type IX secretion system PorP/SprF family membrane protein</fullName>
    </recommendedName>
</protein>
<evidence type="ECO:0000313" key="1">
    <source>
        <dbReference type="EMBL" id="PRY86538.1"/>
    </source>
</evidence>
<dbReference type="AlphaFoldDB" id="A0A2T0WIJ9"/>
<dbReference type="OrthoDB" id="9809953at2"/>
<name>A0A2T0WIJ9_9BACT</name>
<dbReference type="NCBIfam" id="NF033711">
    <property type="entry name" value="T9SS_PorQ"/>
    <property type="match status" value="1"/>
</dbReference>
<dbReference type="EMBL" id="PVTR01000008">
    <property type="protein sequence ID" value="PRY86538.1"/>
    <property type="molecule type" value="Genomic_DNA"/>
</dbReference>
<proteinExistence type="predicted"/>
<keyword evidence="2" id="KW-1185">Reference proteome</keyword>
<dbReference type="Proteomes" id="UP000238157">
    <property type="component" value="Unassembled WGS sequence"/>
</dbReference>
<evidence type="ECO:0000313" key="2">
    <source>
        <dbReference type="Proteomes" id="UP000238157"/>
    </source>
</evidence>
<gene>
    <name evidence="1" type="ORF">CLW00_10825</name>
</gene>
<dbReference type="NCBIfam" id="NF033709">
    <property type="entry name" value="PorV_fam"/>
    <property type="match status" value="1"/>
</dbReference>
<reference evidence="1 2" key="1">
    <citation type="submission" date="2018-03" db="EMBL/GenBank/DDBJ databases">
        <title>Genomic Encyclopedia of Archaeal and Bacterial Type Strains, Phase II (KMG-II): from individual species to whole genera.</title>
        <authorList>
            <person name="Goeker M."/>
        </authorList>
    </citation>
    <scope>NUCLEOTIDE SEQUENCE [LARGE SCALE GENOMIC DNA]</scope>
    <source>
        <strain evidence="1 2">DSM 27929</strain>
    </source>
</reference>
<accession>A0A2T0WIJ9</accession>
<organism evidence="1 2">
    <name type="scientific">Mongoliibacter ruber</name>
    <dbReference type="NCBI Taxonomy" id="1750599"/>
    <lineage>
        <taxon>Bacteria</taxon>
        <taxon>Pseudomonadati</taxon>
        <taxon>Bacteroidota</taxon>
        <taxon>Cytophagia</taxon>
        <taxon>Cytophagales</taxon>
        <taxon>Cyclobacteriaceae</taxon>
        <taxon>Mongoliibacter</taxon>
    </lineage>
</organism>
<evidence type="ECO:0008006" key="3">
    <source>
        <dbReference type="Google" id="ProtNLM"/>
    </source>
</evidence>